<reference evidence="2 3" key="1">
    <citation type="submission" date="2018-05" db="EMBL/GenBank/DDBJ databases">
        <title>Genomic Encyclopedia of Archaeal and Bacterial Type Strains, Phase II (KMG-II): from individual species to whole genera.</title>
        <authorList>
            <person name="Goeker M."/>
        </authorList>
    </citation>
    <scope>NUCLEOTIDE SEQUENCE [LARGE SCALE GENOMIC DNA]</scope>
    <source>
        <strain evidence="2 3">DSM 22637</strain>
    </source>
</reference>
<accession>A0A316E5L9</accession>
<evidence type="ECO:0000313" key="2">
    <source>
        <dbReference type="EMBL" id="PWK18230.1"/>
    </source>
</evidence>
<protein>
    <submittedName>
        <fullName evidence="2">Uncharacterized protein DUF2809</fullName>
    </submittedName>
</protein>
<name>A0A316E5L9_9FLAO</name>
<sequence>MESKFNKTYFLVFITLLFTEILIVKYFKTGFIRHTLGDFLVVILLYSFIKSFLIIKPIQVAICVLLIAFLVEFLQLLNLLEALNLQNNTMAKLVLGNTFQITDLLAYTLGIISILTIEYKLKRF</sequence>
<dbReference type="InterPro" id="IPR021257">
    <property type="entry name" value="DUF2809"/>
</dbReference>
<keyword evidence="1" id="KW-0472">Membrane</keyword>
<keyword evidence="1" id="KW-0812">Transmembrane</keyword>
<dbReference type="AlphaFoldDB" id="A0A316E5L9"/>
<keyword evidence="1" id="KW-1133">Transmembrane helix</keyword>
<evidence type="ECO:0000256" key="1">
    <source>
        <dbReference type="SAM" id="Phobius"/>
    </source>
</evidence>
<dbReference type="OrthoDB" id="5360192at2"/>
<dbReference type="Proteomes" id="UP000245430">
    <property type="component" value="Unassembled WGS sequence"/>
</dbReference>
<feature type="transmembrane region" description="Helical" evidence="1">
    <location>
        <begin position="39"/>
        <end position="55"/>
    </location>
</feature>
<dbReference type="RefSeq" id="WP_109682639.1">
    <property type="nucleotide sequence ID" value="NZ_QGGP01000005.1"/>
</dbReference>
<feature type="transmembrane region" description="Helical" evidence="1">
    <location>
        <begin position="62"/>
        <end position="84"/>
    </location>
</feature>
<dbReference type="Pfam" id="PF10990">
    <property type="entry name" value="DUF2809"/>
    <property type="match status" value="1"/>
</dbReference>
<proteinExistence type="predicted"/>
<comment type="caution">
    <text evidence="2">The sequence shown here is derived from an EMBL/GenBank/DDBJ whole genome shotgun (WGS) entry which is preliminary data.</text>
</comment>
<feature type="transmembrane region" description="Helical" evidence="1">
    <location>
        <begin position="9"/>
        <end position="27"/>
    </location>
</feature>
<dbReference type="EMBL" id="QGGP01000005">
    <property type="protein sequence ID" value="PWK18230.1"/>
    <property type="molecule type" value="Genomic_DNA"/>
</dbReference>
<organism evidence="2 3">
    <name type="scientific">Xanthomarina spongicola</name>
    <dbReference type="NCBI Taxonomy" id="570520"/>
    <lineage>
        <taxon>Bacteria</taxon>
        <taxon>Pseudomonadati</taxon>
        <taxon>Bacteroidota</taxon>
        <taxon>Flavobacteriia</taxon>
        <taxon>Flavobacteriales</taxon>
        <taxon>Flavobacteriaceae</taxon>
        <taxon>Xanthomarina</taxon>
    </lineage>
</organism>
<gene>
    <name evidence="2" type="ORF">LX78_02139</name>
</gene>
<keyword evidence="3" id="KW-1185">Reference proteome</keyword>
<feature type="transmembrane region" description="Helical" evidence="1">
    <location>
        <begin position="104"/>
        <end position="121"/>
    </location>
</feature>
<evidence type="ECO:0000313" key="3">
    <source>
        <dbReference type="Proteomes" id="UP000245430"/>
    </source>
</evidence>